<protein>
    <submittedName>
        <fullName evidence="2">Uncharacterized protein</fullName>
    </submittedName>
</protein>
<dbReference type="Proteomes" id="UP000056322">
    <property type="component" value="Chromosome 1"/>
</dbReference>
<dbReference type="STRING" id="1581680.BN1209_0960"/>
<dbReference type="HOGENOM" id="CLU_3345766_0_0_4"/>
<dbReference type="OrthoDB" id="4323823at2"/>
<reference evidence="3" key="1">
    <citation type="submission" date="2014-12" db="EMBL/GenBank/DDBJ databases">
        <authorList>
            <person name="Salcher M.M."/>
        </authorList>
    </citation>
    <scope>NUCLEOTIDE SEQUENCE [LARGE SCALE GENOMIC DNA]</scope>
    <source>
        <strain evidence="3">MMS-10A-171</strain>
    </source>
</reference>
<accession>A0A0B7IY22</accession>
<keyword evidence="1" id="KW-0479">Metal-binding</keyword>
<dbReference type="SUPFAM" id="SSF55973">
    <property type="entry name" value="S-adenosylmethionine synthetase"/>
    <property type="match status" value="1"/>
</dbReference>
<sequence length="37" mass="4026">MSNSNRFTSEFVSKCHPDKHAGNVSDSILEATLENCG</sequence>
<evidence type="ECO:0000256" key="1">
    <source>
        <dbReference type="ARBA" id="ARBA00022723"/>
    </source>
</evidence>
<dbReference type="InterPro" id="IPR022636">
    <property type="entry name" value="S-AdoMet_synthetase_sfam"/>
</dbReference>
<dbReference type="GO" id="GO:0006556">
    <property type="term" value="P:S-adenosylmethionine biosynthetic process"/>
    <property type="evidence" value="ECO:0007669"/>
    <property type="project" value="InterPro"/>
</dbReference>
<dbReference type="GO" id="GO:0004478">
    <property type="term" value="F:methionine adenosyltransferase activity"/>
    <property type="evidence" value="ECO:0007669"/>
    <property type="project" value="InterPro"/>
</dbReference>
<dbReference type="EMBL" id="LN794158">
    <property type="protein sequence ID" value="CEN56003.1"/>
    <property type="molecule type" value="Genomic_DNA"/>
</dbReference>
<evidence type="ECO:0000313" key="3">
    <source>
        <dbReference type="Proteomes" id="UP000056322"/>
    </source>
</evidence>
<dbReference type="GO" id="GO:0046872">
    <property type="term" value="F:metal ion binding"/>
    <property type="evidence" value="ECO:0007669"/>
    <property type="project" value="UniProtKB-KW"/>
</dbReference>
<organism evidence="2 3">
    <name type="scientific">Candidatus Methylopumilus turicensis</name>
    <dbReference type="NCBI Taxonomy" id="1581680"/>
    <lineage>
        <taxon>Bacteria</taxon>
        <taxon>Pseudomonadati</taxon>
        <taxon>Pseudomonadota</taxon>
        <taxon>Betaproteobacteria</taxon>
        <taxon>Nitrosomonadales</taxon>
        <taxon>Methylophilaceae</taxon>
        <taxon>Candidatus Methylopumilus</taxon>
    </lineage>
</organism>
<name>A0A0B7IY22_9PROT</name>
<proteinExistence type="predicted"/>
<keyword evidence="3" id="KW-1185">Reference proteome</keyword>
<evidence type="ECO:0000313" key="2">
    <source>
        <dbReference type="EMBL" id="CEN56003.1"/>
    </source>
</evidence>
<gene>
    <name evidence="2" type="ORF">BN1209_0960</name>
</gene>
<dbReference type="AlphaFoldDB" id="A0A0B7IY22"/>
<dbReference type="KEGG" id="mbac:BN1209_0960"/>